<feature type="transmembrane region" description="Helical" evidence="10">
    <location>
        <begin position="208"/>
        <end position="228"/>
    </location>
</feature>
<evidence type="ECO:0000256" key="4">
    <source>
        <dbReference type="ARBA" id="ARBA00022737"/>
    </source>
</evidence>
<dbReference type="PROSITE" id="PS00211">
    <property type="entry name" value="ABC_TRANSPORTER_1"/>
    <property type="match status" value="2"/>
</dbReference>
<evidence type="ECO:0000256" key="10">
    <source>
        <dbReference type="SAM" id="Phobius"/>
    </source>
</evidence>
<feature type="transmembrane region" description="Helical" evidence="10">
    <location>
        <begin position="1407"/>
        <end position="1426"/>
    </location>
</feature>
<evidence type="ECO:0000256" key="7">
    <source>
        <dbReference type="ARBA" id="ARBA00022989"/>
    </source>
</evidence>
<dbReference type="GO" id="GO:0016887">
    <property type="term" value="F:ATP hydrolysis activity"/>
    <property type="evidence" value="ECO:0007669"/>
    <property type="project" value="InterPro"/>
</dbReference>
<feature type="transmembrane region" description="Helical" evidence="10">
    <location>
        <begin position="577"/>
        <end position="603"/>
    </location>
</feature>
<dbReference type="SUPFAM" id="SSF90123">
    <property type="entry name" value="ABC transporter transmembrane region"/>
    <property type="match status" value="2"/>
</dbReference>
<dbReference type="Proteomes" id="UP001150538">
    <property type="component" value="Unassembled WGS sequence"/>
</dbReference>
<keyword evidence="6" id="KW-0067">ATP-binding</keyword>
<dbReference type="GO" id="GO:0140359">
    <property type="term" value="F:ABC-type transporter activity"/>
    <property type="evidence" value="ECO:0007669"/>
    <property type="project" value="InterPro"/>
</dbReference>
<dbReference type="EMBL" id="JANBPU010000056">
    <property type="protein sequence ID" value="KAJ1917994.1"/>
    <property type="molecule type" value="Genomic_DNA"/>
</dbReference>
<feature type="transmembrane region" description="Helical" evidence="10">
    <location>
        <begin position="20"/>
        <end position="39"/>
    </location>
</feature>
<dbReference type="InterPro" id="IPR003593">
    <property type="entry name" value="AAA+_ATPase"/>
</dbReference>
<keyword evidence="8 10" id="KW-0472">Membrane</keyword>
<feature type="region of interest" description="Disordered" evidence="9">
    <location>
        <begin position="993"/>
        <end position="1036"/>
    </location>
</feature>
<dbReference type="Pfam" id="PF00005">
    <property type="entry name" value="ABC_tran"/>
    <property type="match status" value="2"/>
</dbReference>
<dbReference type="Gene3D" id="1.20.1560.10">
    <property type="entry name" value="ABC transporter type 1, transmembrane domain"/>
    <property type="match status" value="2"/>
</dbReference>
<keyword evidence="3 10" id="KW-0812">Transmembrane</keyword>
<dbReference type="InterPro" id="IPR050173">
    <property type="entry name" value="ABC_transporter_C-like"/>
</dbReference>
<feature type="transmembrane region" description="Helical" evidence="10">
    <location>
        <begin position="127"/>
        <end position="150"/>
    </location>
</feature>
<name>A0A9W7ZWF5_9FUNG</name>
<feature type="region of interest" description="Disordered" evidence="9">
    <location>
        <begin position="688"/>
        <end position="724"/>
    </location>
</feature>
<evidence type="ECO:0000256" key="1">
    <source>
        <dbReference type="ARBA" id="ARBA00004141"/>
    </source>
</evidence>
<feature type="domain" description="ABC transporter" evidence="11">
    <location>
        <begin position="752"/>
        <end position="989"/>
    </location>
</feature>
<feature type="compositionally biased region" description="Basic and acidic residues" evidence="9">
    <location>
        <begin position="993"/>
        <end position="1011"/>
    </location>
</feature>
<dbReference type="SUPFAM" id="SSF52540">
    <property type="entry name" value="P-loop containing nucleoside triphosphate hydrolases"/>
    <property type="match status" value="2"/>
</dbReference>
<dbReference type="SMART" id="SM00382">
    <property type="entry name" value="AAA"/>
    <property type="match status" value="2"/>
</dbReference>
<dbReference type="GO" id="GO:0005524">
    <property type="term" value="F:ATP binding"/>
    <property type="evidence" value="ECO:0007669"/>
    <property type="project" value="UniProtKB-KW"/>
</dbReference>
<dbReference type="Pfam" id="PF00664">
    <property type="entry name" value="ABC_membrane"/>
    <property type="match status" value="2"/>
</dbReference>
<evidence type="ECO:0000313" key="13">
    <source>
        <dbReference type="EMBL" id="KAJ1917994.1"/>
    </source>
</evidence>
<feature type="transmembrane region" description="Helical" evidence="10">
    <location>
        <begin position="1377"/>
        <end position="1401"/>
    </location>
</feature>
<feature type="domain" description="ABC transmembrane type-1" evidence="12">
    <location>
        <begin position="1186"/>
        <end position="1434"/>
    </location>
</feature>
<proteinExistence type="predicted"/>
<evidence type="ECO:0000256" key="9">
    <source>
        <dbReference type="SAM" id="MobiDB-lite"/>
    </source>
</evidence>
<dbReference type="CDD" id="cd03250">
    <property type="entry name" value="ABCC_MRP_domain1"/>
    <property type="match status" value="1"/>
</dbReference>
<feature type="compositionally biased region" description="Polar residues" evidence="9">
    <location>
        <begin position="699"/>
        <end position="724"/>
    </location>
</feature>
<dbReference type="CDD" id="cd03244">
    <property type="entry name" value="ABCC_MRP_domain2"/>
    <property type="match status" value="1"/>
</dbReference>
<feature type="transmembrane region" description="Helical" evidence="10">
    <location>
        <begin position="1264"/>
        <end position="1286"/>
    </location>
</feature>
<sequence length="1773" mass="198935">MENLHMNKSVFLFEQSVFDSAIPTAYIAIFGVAGLYRLAQSRLFFRQPCYEYLDSNNGQDGIDHNEQKIADMAPDPTIPTKKADNRLLMGIISCPLVLASWYSHIVWYTNVLGSTTPEKSLPLYQHLAVLVQAACWSIIVISTILDVALFRANSSRQSFYGPAWSKFTYRFYVLSLLTSLVNGYFNWFAAGRETVPFFSGADINSKLLMINIGLSACLVFTFTLSHYAPQYQVAYNKGSAPINSGVLYPEQKLAPTPEFGNSWFSAGFFVWLSPMVSKGARKTLGYHDLYRLQPENKAGVVWKRYLKNKKPGRNLVRTLIWTFWPEMGFQFFCSVSHTLIIFSNPYFLQRILQYIQDPSIRSRRAAFLDAFLMLVVSLVCLVIQNQVLWTGRRIGFRMKGVLVAEISKKTLRRRGKVAPKDEGDSSDDRKGDEKPKDSDNDDDEDIKDGDSDANDGKVMNLMTTDFSRVTETAAYLDELYECPIQLVVGMTYLYKLLGPSAFASVFMMVIYYLFSKKVMNYITKTEETLSAISDKRLAKVTEMIQGMRIVKLFGWESRFVGQINELREKQLLYLWKFLRAWCSFFFVTGFGPMTVILATFTLYCSVFGHTMTAELAFTSMSLLQILRVAFDHFPSVINWAVTAYVSLKRISSYLEQEEVQPLSERLDTEPATDGNGVAFINATLTWDESESKDTDESSNPSVNADNNEQQASTQTLNTVNPQDNTKNAIVSSETQPLLLSTPNNDGRNTSYLSLQSTASKVSAATQKKEPFRLENINISFPENAMTLIAGPTGCGKTSLLQALIGELTLTEGKIRIPVDANRQISDVAYIAQEAWLCNDTIRNNILFGELYDKIRYEKVLNACALKSDLRTLPSGDSTLIGERGVTLSGGQKQRVALARAVYSSAKYLLIDDCLSAVDAHTAKHILQNCLLDTEHLMRGRTRILVTHHVSLCLEKAGWIVAISNGKIAFQGSPEDVAKSTILTKILGEDSVKKLEGTGDEEQSGKTKKSDNIEANLDDVANGKAKNDAEKTEDEFNAERKAKALQAAKDKGDDAEYARLCSDDADKIEEEEINAGHVKLEVWLTYFRAIGGKWFWIVFLGGHSTGELFQILQDYWIRVWVSTNESSTSSSLGMASVGHLALAPQIQGIYWLAKLPFNAVSMLARVTLPYGDISADMSESSYTRVSSPHTLFYWFGIYLLIGIIYSTLRYVTWLYSSMGSIRASRTLHRDLLSRVVHATPKFYETTPIGRIINRFSKDMQALDEWGADVVGWWFTEILSTIGILIVVTYVTPIFFFIAIVIMLVYLVVTTLYLTTTRELKRMESNTLSPLLSHFGETILGATTIRAFGKQDTYIETALDRIDTNNRPFYLVWGANRWLCVWADLSGAVVIFLSALLIVSGIYDLDAGLAGFSLSYALSFSVHMLFLVRAYGQMELNMNSVERVRQYFFIDQEAPGIIQGKRPPADWPKTGEVEVKNLTIEYNPGEPVLRNLSFSVKAGEKIGVVGRTGAGKSTLSLAFLRFVEASAGQILLDNIDISQIGLEDLRSRVTIIPQDPVLFNGTIRSNLDPFNEHPDKVIWETLYRTYLAIEAQEESEEATNNIGLDRSKVTESQTSTLRMPTAPVTPNEEELNKDLEKTSVFTTLDAPILENGDNLSLGQRQLVALARALIRSSRLVIMDEATASVDFQTDHLIQTTIRGKEFSNSTLFCIAHRLRTIMDYDRVLVLDKGSIVEFDTPWNLLNKSEGGIFKDLCKRSQEYNILYQIAKKKAESNSN</sequence>
<feature type="region of interest" description="Disordered" evidence="9">
    <location>
        <begin position="414"/>
        <end position="456"/>
    </location>
</feature>
<evidence type="ECO:0000256" key="6">
    <source>
        <dbReference type="ARBA" id="ARBA00022840"/>
    </source>
</evidence>
<feature type="domain" description="ABC transmembrane type-1" evidence="12">
    <location>
        <begin position="331"/>
        <end position="638"/>
    </location>
</feature>
<evidence type="ECO:0000256" key="2">
    <source>
        <dbReference type="ARBA" id="ARBA00022448"/>
    </source>
</evidence>
<feature type="domain" description="ABC transporter" evidence="11">
    <location>
        <begin position="1471"/>
        <end position="1751"/>
    </location>
</feature>
<dbReference type="PANTHER" id="PTHR24223">
    <property type="entry name" value="ATP-BINDING CASSETTE SUB-FAMILY C"/>
    <property type="match status" value="1"/>
</dbReference>
<dbReference type="FunFam" id="3.40.50.300:FF:000997">
    <property type="entry name" value="Multidrug resistance-associated protein 1"/>
    <property type="match status" value="1"/>
</dbReference>
<keyword evidence="7 10" id="KW-1133">Transmembrane helix</keyword>
<comment type="caution">
    <text evidence="13">The sequence shown here is derived from an EMBL/GenBank/DDBJ whole genome shotgun (WGS) entry which is preliminary data.</text>
</comment>
<dbReference type="PROSITE" id="PS50893">
    <property type="entry name" value="ABC_TRANSPORTER_2"/>
    <property type="match status" value="2"/>
</dbReference>
<dbReference type="InterPro" id="IPR036640">
    <property type="entry name" value="ABC1_TM_sf"/>
</dbReference>
<evidence type="ECO:0000259" key="12">
    <source>
        <dbReference type="PROSITE" id="PS50929"/>
    </source>
</evidence>
<evidence type="ECO:0000256" key="8">
    <source>
        <dbReference type="ARBA" id="ARBA00023136"/>
    </source>
</evidence>
<accession>A0A9W7ZWF5</accession>
<keyword evidence="5" id="KW-0547">Nucleotide-binding</keyword>
<gene>
    <name evidence="13" type="ORF">H4219_002882</name>
</gene>
<keyword evidence="4" id="KW-0677">Repeat</keyword>
<evidence type="ECO:0000256" key="5">
    <source>
        <dbReference type="ARBA" id="ARBA00022741"/>
    </source>
</evidence>
<reference evidence="13" key="1">
    <citation type="submission" date="2022-07" db="EMBL/GenBank/DDBJ databases">
        <title>Phylogenomic reconstructions and comparative analyses of Kickxellomycotina fungi.</title>
        <authorList>
            <person name="Reynolds N.K."/>
            <person name="Stajich J.E."/>
            <person name="Barry K."/>
            <person name="Grigoriev I.V."/>
            <person name="Crous P."/>
            <person name="Smith M.E."/>
        </authorList>
    </citation>
    <scope>NUCLEOTIDE SEQUENCE</scope>
    <source>
        <strain evidence="13">NBRC 100468</strain>
    </source>
</reference>
<feature type="compositionally biased region" description="Basic and acidic residues" evidence="9">
    <location>
        <begin position="418"/>
        <end position="438"/>
    </location>
</feature>
<dbReference type="InterPro" id="IPR003439">
    <property type="entry name" value="ABC_transporter-like_ATP-bd"/>
</dbReference>
<evidence type="ECO:0000256" key="3">
    <source>
        <dbReference type="ARBA" id="ARBA00022692"/>
    </source>
</evidence>
<dbReference type="InterPro" id="IPR011527">
    <property type="entry name" value="ABC1_TM_dom"/>
</dbReference>
<protein>
    <recommendedName>
        <fullName evidence="15">ATP-dependent bile acid permease</fullName>
    </recommendedName>
</protein>
<dbReference type="CDD" id="cd18604">
    <property type="entry name" value="ABC_6TM_VMR1_D2_like"/>
    <property type="match status" value="1"/>
</dbReference>
<comment type="subcellular location">
    <subcellularLocation>
        <location evidence="1">Membrane</location>
        <topology evidence="1">Multi-pass membrane protein</topology>
    </subcellularLocation>
</comment>
<dbReference type="InterPro" id="IPR027417">
    <property type="entry name" value="P-loop_NTPase"/>
</dbReference>
<keyword evidence="14" id="KW-1185">Reference proteome</keyword>
<feature type="transmembrane region" description="Helical" evidence="10">
    <location>
        <begin position="1292"/>
        <end position="1312"/>
    </location>
</feature>
<dbReference type="PROSITE" id="PS50929">
    <property type="entry name" value="ABC_TM1F"/>
    <property type="match status" value="2"/>
</dbReference>
<dbReference type="CDD" id="cd18596">
    <property type="entry name" value="ABC_6TM_VMR1_D1_like"/>
    <property type="match status" value="1"/>
</dbReference>
<feature type="region of interest" description="Disordered" evidence="9">
    <location>
        <begin position="1608"/>
        <end position="1628"/>
    </location>
</feature>
<dbReference type="Gene3D" id="3.40.50.300">
    <property type="entry name" value="P-loop containing nucleotide triphosphate hydrolases"/>
    <property type="match status" value="2"/>
</dbReference>
<dbReference type="PANTHER" id="PTHR24223:SF353">
    <property type="entry name" value="ABC TRANSPORTER ATP-BINDING PROTEIN_PERMEASE VMR1-RELATED"/>
    <property type="match status" value="1"/>
</dbReference>
<dbReference type="GO" id="GO:0000329">
    <property type="term" value="C:fungal-type vacuole membrane"/>
    <property type="evidence" value="ECO:0007669"/>
    <property type="project" value="TreeGrafter"/>
</dbReference>
<organism evidence="13 14">
    <name type="scientific">Mycoemilia scoparia</name>
    <dbReference type="NCBI Taxonomy" id="417184"/>
    <lineage>
        <taxon>Eukaryota</taxon>
        <taxon>Fungi</taxon>
        <taxon>Fungi incertae sedis</taxon>
        <taxon>Zoopagomycota</taxon>
        <taxon>Kickxellomycotina</taxon>
        <taxon>Kickxellomycetes</taxon>
        <taxon>Kickxellales</taxon>
        <taxon>Kickxellaceae</taxon>
        <taxon>Mycoemilia</taxon>
    </lineage>
</organism>
<feature type="transmembrane region" description="Helical" evidence="10">
    <location>
        <begin position="171"/>
        <end position="188"/>
    </location>
</feature>
<evidence type="ECO:0008006" key="15">
    <source>
        <dbReference type="Google" id="ProtNLM"/>
    </source>
</evidence>
<evidence type="ECO:0000313" key="14">
    <source>
        <dbReference type="Proteomes" id="UP001150538"/>
    </source>
</evidence>
<feature type="compositionally biased region" description="Acidic residues" evidence="9">
    <location>
        <begin position="439"/>
        <end position="453"/>
    </location>
</feature>
<dbReference type="OrthoDB" id="6500128at2759"/>
<feature type="transmembrane region" description="Helical" evidence="10">
    <location>
        <begin position="87"/>
        <end position="107"/>
    </location>
</feature>
<feature type="transmembrane region" description="Helical" evidence="10">
    <location>
        <begin position="496"/>
        <end position="514"/>
    </location>
</feature>
<dbReference type="InterPro" id="IPR017871">
    <property type="entry name" value="ABC_transporter-like_CS"/>
</dbReference>
<feature type="transmembrane region" description="Helical" evidence="10">
    <location>
        <begin position="1190"/>
        <end position="1214"/>
    </location>
</feature>
<evidence type="ECO:0000259" key="11">
    <source>
        <dbReference type="PROSITE" id="PS50893"/>
    </source>
</evidence>
<keyword evidence="2" id="KW-0813">Transport</keyword>
<feature type="transmembrane region" description="Helical" evidence="10">
    <location>
        <begin position="366"/>
        <end position="389"/>
    </location>
</feature>